<sequence>MLQRLLLFIAILNLANTAMALPLDSCNLIFKGTVIDGNTNTLLKGATIIINGQIKASSPEFAEFTFNDICPGLLIIKVTTPGYADTDTVINITSARQVIIKLYASSKNLSEVQISASRPHVHNTAISSQVSNTDLQQARGSLLAEALANIPGVNMLRTGTGIAKPVIQGLHSNHLLTLNNGIRQEGQQWGAEHGPEIDPFIAGRLTVLKGAEAIRFGPEAVGGVILVEPAELPQKKGIQGGVNLVGGTNGRYGVASLMLEGAPGKLKGFAWRVIATKKRSGNIQTADYYMNNTGTDELSFAATLGHKTKRLETELYYSRFNTSIGIFNGAHIGNVTDLTDRIANGRPFENGTFSYAIGVPRQNIVHNLFKFKAGYQLNPVSRLNVIYGLQRNNRQEYDLRRKISETPSLDLVLTTQTLDINFETFSTNGWKTTAGLSGLLQVNNSVPGTLATPLVPNFDSYGAGGYLVARLIRNSYELEGGIRFDHKGLSAAGYRNEIIDGTTNQVFYTGNRKFNNITASVGGVLHINDHLDIRTNVGSAWRPPVVSELYSDGLHHGTAAYERGNSMLTAEKSYKWITSVDFNKQKVQIQASAYVNLIYDYIYLQPSNQLYESLRGVFPTFDYKQTDATFAGADFLMTYNFLPAFGYELKGSAVRARDIKNQLYLPWIPADRVENSISWNIGGKPENFIKLGYQFVAKQTQYNAGSDYAAPPPAYHLLNVNAGTKIRLPNRYLNLNCTINNLTNKLYKDYMNRFRYYAHEMGINFILRASYNF</sequence>
<dbReference type="GO" id="GO:0044718">
    <property type="term" value="P:siderophore transmembrane transport"/>
    <property type="evidence" value="ECO:0007669"/>
    <property type="project" value="TreeGrafter"/>
</dbReference>
<evidence type="ECO:0000256" key="11">
    <source>
        <dbReference type="SAM" id="SignalP"/>
    </source>
</evidence>
<dbReference type="PANTHER" id="PTHR30069">
    <property type="entry name" value="TONB-DEPENDENT OUTER MEMBRANE RECEPTOR"/>
    <property type="match status" value="1"/>
</dbReference>
<dbReference type="OrthoDB" id="9795928at2"/>
<keyword evidence="3" id="KW-1134">Transmembrane beta strand</keyword>
<evidence type="ECO:0000256" key="7">
    <source>
        <dbReference type="ARBA" id="ARBA00023136"/>
    </source>
</evidence>
<dbReference type="Gene3D" id="2.170.130.10">
    <property type="entry name" value="TonB-dependent receptor, plug domain"/>
    <property type="match status" value="1"/>
</dbReference>
<dbReference type="InterPro" id="IPR000531">
    <property type="entry name" value="Beta-barrel_TonB"/>
</dbReference>
<keyword evidence="7 10" id="KW-0472">Membrane</keyword>
<evidence type="ECO:0000256" key="6">
    <source>
        <dbReference type="ARBA" id="ARBA00023077"/>
    </source>
</evidence>
<organism evidence="14 15">
    <name type="scientific">Mucilaginibacter hurinus</name>
    <dbReference type="NCBI Taxonomy" id="2201324"/>
    <lineage>
        <taxon>Bacteria</taxon>
        <taxon>Pseudomonadati</taxon>
        <taxon>Bacteroidota</taxon>
        <taxon>Sphingobacteriia</taxon>
        <taxon>Sphingobacteriales</taxon>
        <taxon>Sphingobacteriaceae</taxon>
        <taxon>Mucilaginibacter</taxon>
    </lineage>
</organism>
<name>A0A367GKS2_9SPHI</name>
<dbReference type="GO" id="GO:0009279">
    <property type="term" value="C:cell outer membrane"/>
    <property type="evidence" value="ECO:0007669"/>
    <property type="project" value="UniProtKB-SubCell"/>
</dbReference>
<keyword evidence="4" id="KW-0812">Transmembrane</keyword>
<evidence type="ECO:0000313" key="15">
    <source>
        <dbReference type="Proteomes" id="UP000253209"/>
    </source>
</evidence>
<dbReference type="Pfam" id="PF00593">
    <property type="entry name" value="TonB_dep_Rec_b-barrel"/>
    <property type="match status" value="1"/>
</dbReference>
<keyword evidence="6 10" id="KW-0798">TonB box</keyword>
<proteinExistence type="inferred from homology"/>
<reference evidence="14 15" key="1">
    <citation type="submission" date="2018-05" db="EMBL/GenBank/DDBJ databases">
        <title>Mucilaginibacter hurinus sp. nov., isolated from briquette warehouse soil.</title>
        <authorList>
            <person name="Choi L."/>
        </authorList>
    </citation>
    <scope>NUCLEOTIDE SEQUENCE [LARGE SCALE GENOMIC DNA]</scope>
    <source>
        <strain evidence="14 15">ZR32</strain>
    </source>
</reference>
<keyword evidence="2" id="KW-0813">Transport</keyword>
<evidence type="ECO:0000256" key="5">
    <source>
        <dbReference type="ARBA" id="ARBA00022729"/>
    </source>
</evidence>
<dbReference type="Gene3D" id="2.40.170.20">
    <property type="entry name" value="TonB-dependent receptor, beta-barrel domain"/>
    <property type="match status" value="1"/>
</dbReference>
<dbReference type="InterPro" id="IPR008969">
    <property type="entry name" value="CarboxyPept-like_regulatory"/>
</dbReference>
<evidence type="ECO:0000256" key="9">
    <source>
        <dbReference type="ARBA" id="ARBA00023237"/>
    </source>
</evidence>
<evidence type="ECO:0000256" key="10">
    <source>
        <dbReference type="RuleBase" id="RU003357"/>
    </source>
</evidence>
<feature type="signal peptide" evidence="11">
    <location>
        <begin position="1"/>
        <end position="20"/>
    </location>
</feature>
<dbReference type="SUPFAM" id="SSF49464">
    <property type="entry name" value="Carboxypeptidase regulatory domain-like"/>
    <property type="match status" value="1"/>
</dbReference>
<keyword evidence="15" id="KW-1185">Reference proteome</keyword>
<dbReference type="Proteomes" id="UP000253209">
    <property type="component" value="Unassembled WGS sequence"/>
</dbReference>
<dbReference type="EMBL" id="QGDC01000008">
    <property type="protein sequence ID" value="RCH54077.1"/>
    <property type="molecule type" value="Genomic_DNA"/>
</dbReference>
<keyword evidence="5 11" id="KW-0732">Signal</keyword>
<evidence type="ECO:0000256" key="1">
    <source>
        <dbReference type="ARBA" id="ARBA00004571"/>
    </source>
</evidence>
<keyword evidence="8 14" id="KW-0675">Receptor</keyword>
<comment type="similarity">
    <text evidence="10">Belongs to the TonB-dependent receptor family.</text>
</comment>
<dbReference type="SUPFAM" id="SSF56935">
    <property type="entry name" value="Porins"/>
    <property type="match status" value="1"/>
</dbReference>
<evidence type="ECO:0000259" key="12">
    <source>
        <dbReference type="Pfam" id="PF00593"/>
    </source>
</evidence>
<protein>
    <submittedName>
        <fullName evidence="14">TonB-dependent receptor</fullName>
    </submittedName>
</protein>
<dbReference type="Gene3D" id="2.60.40.1120">
    <property type="entry name" value="Carboxypeptidase-like, regulatory domain"/>
    <property type="match status" value="1"/>
</dbReference>
<dbReference type="RefSeq" id="WP_114006002.1">
    <property type="nucleotide sequence ID" value="NZ_QGDC01000008.1"/>
</dbReference>
<keyword evidence="9" id="KW-0998">Cell outer membrane</keyword>
<dbReference type="Pfam" id="PF07715">
    <property type="entry name" value="Plug"/>
    <property type="match status" value="1"/>
</dbReference>
<gene>
    <name evidence="14" type="ORF">DJ568_14435</name>
</gene>
<feature type="domain" description="TonB-dependent receptor plug" evidence="13">
    <location>
        <begin position="126"/>
        <end position="224"/>
    </location>
</feature>
<dbReference type="InterPro" id="IPR039426">
    <property type="entry name" value="TonB-dep_rcpt-like"/>
</dbReference>
<dbReference type="InterPro" id="IPR037066">
    <property type="entry name" value="Plug_dom_sf"/>
</dbReference>
<evidence type="ECO:0000259" key="13">
    <source>
        <dbReference type="Pfam" id="PF07715"/>
    </source>
</evidence>
<evidence type="ECO:0000256" key="8">
    <source>
        <dbReference type="ARBA" id="ARBA00023170"/>
    </source>
</evidence>
<feature type="domain" description="TonB-dependent receptor-like beta-barrel" evidence="12">
    <location>
        <begin position="338"/>
        <end position="742"/>
    </location>
</feature>
<dbReference type="GO" id="GO:0015344">
    <property type="term" value="F:siderophore uptake transmembrane transporter activity"/>
    <property type="evidence" value="ECO:0007669"/>
    <property type="project" value="TreeGrafter"/>
</dbReference>
<dbReference type="AlphaFoldDB" id="A0A367GKS2"/>
<comment type="caution">
    <text evidence="14">The sequence shown here is derived from an EMBL/GenBank/DDBJ whole genome shotgun (WGS) entry which is preliminary data.</text>
</comment>
<dbReference type="InterPro" id="IPR012910">
    <property type="entry name" value="Plug_dom"/>
</dbReference>
<feature type="chain" id="PRO_5017026662" evidence="11">
    <location>
        <begin position="21"/>
        <end position="773"/>
    </location>
</feature>
<comment type="subcellular location">
    <subcellularLocation>
        <location evidence="1">Cell outer membrane</location>
        <topology evidence="1">Multi-pass membrane protein</topology>
    </subcellularLocation>
</comment>
<dbReference type="PANTHER" id="PTHR30069:SF29">
    <property type="entry name" value="HEMOGLOBIN AND HEMOGLOBIN-HAPTOGLOBIN-BINDING PROTEIN 1-RELATED"/>
    <property type="match status" value="1"/>
</dbReference>
<evidence type="ECO:0000256" key="4">
    <source>
        <dbReference type="ARBA" id="ARBA00022692"/>
    </source>
</evidence>
<evidence type="ECO:0000313" key="14">
    <source>
        <dbReference type="EMBL" id="RCH54077.1"/>
    </source>
</evidence>
<accession>A0A367GKS2</accession>
<dbReference type="InterPro" id="IPR036942">
    <property type="entry name" value="Beta-barrel_TonB_sf"/>
</dbReference>
<evidence type="ECO:0000256" key="3">
    <source>
        <dbReference type="ARBA" id="ARBA00022452"/>
    </source>
</evidence>
<evidence type="ECO:0000256" key="2">
    <source>
        <dbReference type="ARBA" id="ARBA00022448"/>
    </source>
</evidence>